<keyword evidence="3 4" id="KW-0418">Kinase</keyword>
<dbReference type="EMBL" id="CP159218">
    <property type="protein sequence ID" value="XCG61996.1"/>
    <property type="molecule type" value="Genomic_DNA"/>
</dbReference>
<gene>
    <name evidence="5" type="ORF">ABLG96_11935</name>
</gene>
<dbReference type="InterPro" id="IPR004381">
    <property type="entry name" value="Glycerate_kinase"/>
</dbReference>
<evidence type="ECO:0000313" key="5">
    <source>
        <dbReference type="EMBL" id="XCG61996.1"/>
    </source>
</evidence>
<dbReference type="InterPro" id="IPR036129">
    <property type="entry name" value="Glycerate_kinase_sf"/>
</dbReference>
<dbReference type="GO" id="GO:0008887">
    <property type="term" value="F:glycerate kinase activity"/>
    <property type="evidence" value="ECO:0007669"/>
    <property type="project" value="UniProtKB-UniRule"/>
</dbReference>
<dbReference type="Pfam" id="PF02595">
    <property type="entry name" value="Gly_kinase"/>
    <property type="match status" value="1"/>
</dbReference>
<dbReference type="PIRSF" id="PIRSF006078">
    <property type="entry name" value="GlxK"/>
    <property type="match status" value="1"/>
</dbReference>
<evidence type="ECO:0000256" key="2">
    <source>
        <dbReference type="ARBA" id="ARBA00022679"/>
    </source>
</evidence>
<dbReference type="GO" id="GO:0031388">
    <property type="term" value="P:organic acid phosphorylation"/>
    <property type="evidence" value="ECO:0007669"/>
    <property type="project" value="UniProtKB-UniRule"/>
</dbReference>
<sequence length="381" mass="37238">MSADTDTATGPRTVVIAPDSFKGSMSAAQACTAIAAGWHSARPQDDVRCVPLADGGEGTADAIRDATSGSRSIGCAVTGPDGRDLTAAWVLLPDGTAVVELAVASGLPLLARADPSGAQTIGFGQLLRAATLHPDTRRIVATVGGSASTDGGTGALRALGARFLDASGAELPPGGGPLTELVAVDTSELIAPPPGGIEVLSDVTSPLTGTHGAATVFGPQKGADADGVALLDAALTQLAAVIGGAPDAAGAGAAGGSAFGLATLWGARLRPGAPAVAEIVGLADALVGADLVITGEGRFDEQSLRGKVVGHVVDSARCPVALLAGGILDSAEIELVLDGFVATATLVGLAGSLDAALDDPQHWAMIGGEALADSVFGRTSS</sequence>
<dbReference type="PANTHER" id="PTHR21599">
    <property type="entry name" value="GLYCERATE KINASE"/>
    <property type="match status" value="1"/>
</dbReference>
<organism evidence="5">
    <name type="scientific">Nakamurella sp. A5-74</name>
    <dbReference type="NCBI Taxonomy" id="3158264"/>
    <lineage>
        <taxon>Bacteria</taxon>
        <taxon>Bacillati</taxon>
        <taxon>Actinomycetota</taxon>
        <taxon>Actinomycetes</taxon>
        <taxon>Nakamurellales</taxon>
        <taxon>Nakamurellaceae</taxon>
        <taxon>Nakamurella</taxon>
    </lineage>
</organism>
<dbReference type="AlphaFoldDB" id="A0AAU8DIH6"/>
<dbReference type="NCBIfam" id="TIGR00045">
    <property type="entry name" value="glycerate kinase"/>
    <property type="match status" value="1"/>
</dbReference>
<dbReference type="InterPro" id="IPR018197">
    <property type="entry name" value="Glycerate_kinase_RE-like"/>
</dbReference>
<keyword evidence="2 4" id="KW-0808">Transferase</keyword>
<dbReference type="EC" id="2.7.1.31" evidence="5"/>
<evidence type="ECO:0000256" key="4">
    <source>
        <dbReference type="PIRNR" id="PIRNR006078"/>
    </source>
</evidence>
<dbReference type="PANTHER" id="PTHR21599:SF0">
    <property type="entry name" value="GLYCERATE KINASE"/>
    <property type="match status" value="1"/>
</dbReference>
<comment type="similarity">
    <text evidence="1 4">Belongs to the glycerate kinase type-1 family.</text>
</comment>
<protein>
    <submittedName>
        <fullName evidence="5">Glycerate kinase</fullName>
        <ecNumber evidence="5">2.7.1.31</ecNumber>
    </submittedName>
</protein>
<dbReference type="Gene3D" id="3.90.1510.10">
    <property type="entry name" value="Glycerate kinase, domain 2"/>
    <property type="match status" value="1"/>
</dbReference>
<reference evidence="5" key="1">
    <citation type="submission" date="2024-05" db="EMBL/GenBank/DDBJ databases">
        <authorList>
            <person name="Cai S.Y."/>
            <person name="Jin L.M."/>
            <person name="Li H.R."/>
        </authorList>
    </citation>
    <scope>NUCLEOTIDE SEQUENCE</scope>
    <source>
        <strain evidence="5">A5-74</strain>
    </source>
</reference>
<dbReference type="RefSeq" id="WP_353647612.1">
    <property type="nucleotide sequence ID" value="NZ_CP159218.1"/>
</dbReference>
<evidence type="ECO:0000256" key="3">
    <source>
        <dbReference type="ARBA" id="ARBA00022777"/>
    </source>
</evidence>
<evidence type="ECO:0000256" key="1">
    <source>
        <dbReference type="ARBA" id="ARBA00006284"/>
    </source>
</evidence>
<proteinExistence type="inferred from homology"/>
<dbReference type="Gene3D" id="3.40.50.10350">
    <property type="entry name" value="Glycerate kinase, domain 1"/>
    <property type="match status" value="1"/>
</dbReference>
<name>A0AAU8DIH6_9ACTN</name>
<dbReference type="InterPro" id="IPR018193">
    <property type="entry name" value="Glyc_kinase_flavodox-like_fold"/>
</dbReference>
<accession>A0AAU8DIH6</accession>
<dbReference type="SUPFAM" id="SSF110738">
    <property type="entry name" value="Glycerate kinase I"/>
    <property type="match status" value="1"/>
</dbReference>